<reference evidence="2 5" key="3">
    <citation type="submission" date="2017-11" db="EMBL/GenBank/DDBJ databases">
        <title>Complete genome sequence of Serratia sp. ATCC 39006 LacA.</title>
        <authorList>
            <person name="Hampton H.G."/>
            <person name="Jackson S.A."/>
            <person name="Jauregui R."/>
            <person name="Poulter G.T.M."/>
            <person name="Salmond G.P.C."/>
            <person name="Fineran P.C."/>
        </authorList>
    </citation>
    <scope>NUCLEOTIDE SEQUENCE [LARGE SCALE GENOMIC DNA]</scope>
    <source>
        <strain evidence="2 5">ATCC 39006</strain>
    </source>
</reference>
<dbReference type="InterPro" id="IPR011608">
    <property type="entry name" value="PRD"/>
</dbReference>
<feature type="domain" description="PRD" evidence="1">
    <location>
        <begin position="14"/>
        <end position="114"/>
    </location>
</feature>
<evidence type="ECO:0000313" key="5">
    <source>
        <dbReference type="Proteomes" id="UP000233778"/>
    </source>
</evidence>
<gene>
    <name evidence="2" type="ORF">CWC46_13055</name>
    <name evidence="3" type="ORF">Ser39006_013060</name>
</gene>
<reference evidence="3" key="2">
    <citation type="submission" date="2013-09" db="EMBL/GenBank/DDBJ databases">
        <authorList>
            <person name="Wang G."/>
            <person name="Yang Y."/>
            <person name="Su Y."/>
        </authorList>
    </citation>
    <scope>NUCLEOTIDE SEQUENCE</scope>
    <source>
        <strain evidence="3">ATCC 39006</strain>
    </source>
</reference>
<dbReference type="EMBL" id="CP025084">
    <property type="protein sequence ID" value="AUH06841.1"/>
    <property type="molecule type" value="Genomic_DNA"/>
</dbReference>
<dbReference type="NCBIfam" id="TIGR03582">
    <property type="entry name" value="EF_0829"/>
    <property type="match status" value="1"/>
</dbReference>
<reference evidence="3 4" key="1">
    <citation type="journal article" date="2013" name="Genome Announc.">
        <title>Draft genome sequence of Serratia sp. strain ATCC 39006, a model bacterium for analysis of the biosynthesis and regulation of prodigiosin, a carbapenem, and gas vesicles.</title>
        <authorList>
            <person name="Fineran P.C."/>
            <person name="Iglesias Cans M.C."/>
            <person name="Ramsay J.P."/>
            <person name="Wilf N.M."/>
            <person name="Cossyleon D."/>
            <person name="McNeil M.B."/>
            <person name="Williamson N.R."/>
            <person name="Monson R.E."/>
            <person name="Becher S.A."/>
            <person name="Stanton J.A."/>
            <person name="Brugger K."/>
            <person name="Brown S.D."/>
            <person name="Salmond G.P."/>
        </authorList>
    </citation>
    <scope>NUCLEOTIDE SEQUENCE [LARGE SCALE GENOMIC DNA]</scope>
    <source>
        <strain evidence="3">ATCC 39006</strain>
        <strain evidence="4">ATCC 39006 / SC 11482</strain>
    </source>
</reference>
<dbReference type="OrthoDB" id="8589790at2"/>
<proteinExistence type="predicted"/>
<dbReference type="STRING" id="104623.Ser39006_02871"/>
<dbReference type="InterPro" id="IPR036634">
    <property type="entry name" value="PRD_sf"/>
</dbReference>
<dbReference type="Proteomes" id="UP000017700">
    <property type="component" value="Chromosome"/>
</dbReference>
<dbReference type="AlphaFoldDB" id="A0A2I5TDB9"/>
<evidence type="ECO:0000313" key="3">
    <source>
        <dbReference type="EMBL" id="AUH06841.1"/>
    </source>
</evidence>
<dbReference type="KEGG" id="sera:Ser39006_013060"/>
<protein>
    <submittedName>
        <fullName evidence="3">Glycine dehydrogenase</fullName>
    </submittedName>
</protein>
<sequence length="114" mass="12332">MAVSNGAVTVNNVVSPESIQILADNVMVQIGDLFTAKAIHPNAVQQQMLASHVQAMARRSLTGESLPDVDAELFEEISTDSMQLAAEVVALFGNLPVEESWLLSVHFEVARENK</sequence>
<reference evidence="3" key="4">
    <citation type="submission" date="2017-11" db="EMBL/GenBank/DDBJ databases">
        <title>Complete genome sequence of Serratia sp. ATCC 39006.</title>
        <authorList>
            <person name="Hampton H.G."/>
            <person name="Jackson S.A."/>
            <person name="Jauregui R."/>
            <person name="Poulter G.T.M."/>
            <person name="Salmond G.P.C."/>
            <person name="Fineran P.C."/>
        </authorList>
    </citation>
    <scope>NUCLEOTIDE SEQUENCE</scope>
    <source>
        <strain evidence="3">ATCC 39006</strain>
    </source>
</reference>
<dbReference type="KEGG" id="serq:CWC46_13055"/>
<dbReference type="EMBL" id="CP025085">
    <property type="protein sequence ID" value="AUH02525.1"/>
    <property type="molecule type" value="Genomic_DNA"/>
</dbReference>
<dbReference type="Proteomes" id="UP000233778">
    <property type="component" value="Chromosome"/>
</dbReference>
<dbReference type="InterPro" id="IPR020044">
    <property type="entry name" value="PRD_EF0829/AHA3910"/>
</dbReference>
<accession>A0A2I5TDB9</accession>
<keyword evidence="4" id="KW-1185">Reference proteome</keyword>
<evidence type="ECO:0000313" key="2">
    <source>
        <dbReference type="EMBL" id="AUH02525.1"/>
    </source>
</evidence>
<organism evidence="3 4">
    <name type="scientific">Serratia sp. (strain ATCC 39006)</name>
    <name type="common">Prodigiosinella confusarubida</name>
    <dbReference type="NCBI Taxonomy" id="104623"/>
    <lineage>
        <taxon>Bacteria</taxon>
        <taxon>Pseudomonadati</taxon>
        <taxon>Pseudomonadota</taxon>
        <taxon>Gammaproteobacteria</taxon>
        <taxon>Enterobacterales</taxon>
        <taxon>Pectobacteriaceae</taxon>
        <taxon>Prodigiosinella</taxon>
    </lineage>
</organism>
<evidence type="ECO:0000259" key="1">
    <source>
        <dbReference type="PROSITE" id="PS51372"/>
    </source>
</evidence>
<dbReference type="PROSITE" id="PS51372">
    <property type="entry name" value="PRD_2"/>
    <property type="match status" value="1"/>
</dbReference>
<dbReference type="SUPFAM" id="SSF63520">
    <property type="entry name" value="PTS-regulatory domain, PRD"/>
    <property type="match status" value="1"/>
</dbReference>
<name>A0A2I5TDB9_SERS3</name>
<dbReference type="GO" id="GO:0006355">
    <property type="term" value="P:regulation of DNA-templated transcription"/>
    <property type="evidence" value="ECO:0007669"/>
    <property type="project" value="InterPro"/>
</dbReference>
<evidence type="ECO:0000313" key="4">
    <source>
        <dbReference type="Proteomes" id="UP000017700"/>
    </source>
</evidence>
<dbReference type="Gene3D" id="1.10.1790.10">
    <property type="entry name" value="PRD domain"/>
    <property type="match status" value="1"/>
</dbReference>